<dbReference type="SUPFAM" id="SSF56815">
    <property type="entry name" value="Sec1/munc18-like (SM) proteins"/>
    <property type="match status" value="1"/>
</dbReference>
<keyword evidence="8" id="KW-1185">Reference proteome</keyword>
<evidence type="ECO:0000313" key="8">
    <source>
        <dbReference type="Proteomes" id="UP000054516"/>
    </source>
</evidence>
<evidence type="ECO:0000256" key="1">
    <source>
        <dbReference type="ARBA" id="ARBA00004184"/>
    </source>
</evidence>
<dbReference type="OMA" id="VHQLNNA"/>
<dbReference type="Proteomes" id="UP000054516">
    <property type="component" value="Unassembled WGS sequence"/>
</dbReference>
<keyword evidence="4" id="KW-0653">Protein transport</keyword>
<evidence type="ECO:0000256" key="2">
    <source>
        <dbReference type="ARBA" id="ARBA00009884"/>
    </source>
</evidence>
<comment type="similarity">
    <text evidence="2">Belongs to the STXBP/unc-18/SEC1 family.</text>
</comment>
<keyword evidence="5" id="KW-0472">Membrane</keyword>
<dbReference type="GO" id="GO:0016192">
    <property type="term" value="P:vesicle-mediated transport"/>
    <property type="evidence" value="ECO:0007669"/>
    <property type="project" value="InterPro"/>
</dbReference>
<name>A0A1W2TEP2_ROSNE</name>
<proteinExistence type="inferred from homology"/>
<organism evidence="7">
    <name type="scientific">Rosellinia necatrix</name>
    <name type="common">White root-rot fungus</name>
    <dbReference type="NCBI Taxonomy" id="77044"/>
    <lineage>
        <taxon>Eukaryota</taxon>
        <taxon>Fungi</taxon>
        <taxon>Dikarya</taxon>
        <taxon>Ascomycota</taxon>
        <taxon>Pezizomycotina</taxon>
        <taxon>Sordariomycetes</taxon>
        <taxon>Xylariomycetidae</taxon>
        <taxon>Xylariales</taxon>
        <taxon>Xylariaceae</taxon>
        <taxon>Rosellinia</taxon>
    </lineage>
</organism>
<dbReference type="Pfam" id="PF00995">
    <property type="entry name" value="Sec1"/>
    <property type="match status" value="1"/>
</dbReference>
<dbReference type="AlphaFoldDB" id="A0A1W2TEP2"/>
<dbReference type="GO" id="GO:0031410">
    <property type="term" value="C:cytoplasmic vesicle"/>
    <property type="evidence" value="ECO:0007669"/>
    <property type="project" value="UniProtKB-ARBA"/>
</dbReference>
<dbReference type="InterPro" id="IPR043127">
    <property type="entry name" value="Sec-1-like_dom3a"/>
</dbReference>
<evidence type="ECO:0000256" key="6">
    <source>
        <dbReference type="ARBA" id="ARBA00073001"/>
    </source>
</evidence>
<dbReference type="Gene3D" id="1.25.40.60">
    <property type="match status" value="1"/>
</dbReference>
<dbReference type="Gene3D" id="3.40.50.1910">
    <property type="match status" value="1"/>
</dbReference>
<dbReference type="InterPro" id="IPR001619">
    <property type="entry name" value="Sec1-like"/>
</dbReference>
<accession>A0A1W2TEP2</accession>
<evidence type="ECO:0000313" key="7">
    <source>
        <dbReference type="EMBL" id="GAP86484.1"/>
    </source>
</evidence>
<reference evidence="7" key="1">
    <citation type="submission" date="2016-03" db="EMBL/GenBank/DDBJ databases">
        <title>Draft genome sequence of Rosellinia necatrix.</title>
        <authorList>
            <person name="Kanematsu S."/>
        </authorList>
    </citation>
    <scope>NUCLEOTIDE SEQUENCE [LARGE SCALE GENOMIC DNA]</scope>
    <source>
        <strain evidence="7">W97</strain>
    </source>
</reference>
<dbReference type="InterPro" id="IPR036045">
    <property type="entry name" value="Sec1-like_sf"/>
</dbReference>
<dbReference type="GO" id="GO:0012505">
    <property type="term" value="C:endomembrane system"/>
    <property type="evidence" value="ECO:0007669"/>
    <property type="project" value="UniProtKB-SubCell"/>
</dbReference>
<comment type="subcellular location">
    <subcellularLocation>
        <location evidence="1">Endomembrane system</location>
        <topology evidence="1">Peripheral membrane protein</topology>
    </subcellularLocation>
</comment>
<dbReference type="InterPro" id="IPR043154">
    <property type="entry name" value="Sec-1-like_dom1"/>
</dbReference>
<dbReference type="OrthoDB" id="10266265at2759"/>
<gene>
    <name evidence="7" type="ORF">SAMD00023353_1900920</name>
</gene>
<dbReference type="Gene3D" id="3.90.830.10">
    <property type="entry name" value="Syntaxin Binding Protein 1, Chain A, domain 2"/>
    <property type="match status" value="1"/>
</dbReference>
<dbReference type="GO" id="GO:0015031">
    <property type="term" value="P:protein transport"/>
    <property type="evidence" value="ECO:0007669"/>
    <property type="project" value="UniProtKB-KW"/>
</dbReference>
<dbReference type="PANTHER" id="PTHR11679">
    <property type="entry name" value="VESICLE PROTEIN SORTING-ASSOCIATED"/>
    <property type="match status" value="1"/>
</dbReference>
<dbReference type="STRING" id="77044.A0A1W2TEP2"/>
<evidence type="ECO:0000256" key="5">
    <source>
        <dbReference type="ARBA" id="ARBA00023136"/>
    </source>
</evidence>
<dbReference type="EMBL" id="DF977464">
    <property type="protein sequence ID" value="GAP86484.1"/>
    <property type="molecule type" value="Genomic_DNA"/>
</dbReference>
<sequence length="592" mass="66136">MDVVQAVSGYIAKMMSAGDSALGGQSAKMKILLLDRDTVPIVSTAVTQSSLLNHEVYLTDHLHNQNREKMRHLRCLCFVRPSPDSIQFLIDELRDPKYGEYYLYFSNVVKKSSLERLAEADDHEVVKSVQEYFADFIVINPDLFSLNMSLPQQRIWSGNPDMWNSDSLQRTTEGIIAALLALKKKPLIRYEKNSLLAKKLASEVRYQISQEEQLFDFRKVDTPPILLILDRREDPATPLLNQWTYQAMVHQLLGIHSGRVDLGDVQDIRPELKEIVLSQDQDPFFKKNMYLNFGDLGGNIKDYVEQYQSKTKNNANIESIADMKRFIEEYPEFRQLSGNVSKHVTLVSELSRRVGTENLLEVSEVEQSLACSDNHAADLKNIQKLIQHPSVTPEDKVGLVALYALRYEKQPSNSLAMLVDLLTAVGGVPNRQADLVAKLLIYHNSLQQSQAAGGIADIFESGGIFSGARAIKGLKGVENVYTQHSPHLEATLQDMIKGKLRDQQYPFVDGGGTTRDKPQDIIVFIIGGATYEEAKTVAGINASSPGIRVVLGGSTIHNGVTFLEDVDDAVSSWPEPPPTTVAGRLRKEIGRR</sequence>
<evidence type="ECO:0000256" key="4">
    <source>
        <dbReference type="ARBA" id="ARBA00022927"/>
    </source>
</evidence>
<protein>
    <recommendedName>
        <fullName evidence="6">Vacuolar protein sorting-associated protein 45</fullName>
    </recommendedName>
</protein>
<dbReference type="PIRSF" id="PIRSF005715">
    <property type="entry name" value="VPS45_Sec1"/>
    <property type="match status" value="1"/>
</dbReference>
<keyword evidence="3" id="KW-0813">Transport</keyword>
<evidence type="ECO:0000256" key="3">
    <source>
        <dbReference type="ARBA" id="ARBA00022448"/>
    </source>
</evidence>
<dbReference type="Gene3D" id="3.40.50.2060">
    <property type="match status" value="1"/>
</dbReference>
<dbReference type="InterPro" id="IPR027482">
    <property type="entry name" value="Sec1-like_dom2"/>
</dbReference>
<dbReference type="FunFam" id="3.90.830.10:FF:000002">
    <property type="entry name" value="Vacuolar protein sorting-associated protein 45"/>
    <property type="match status" value="1"/>
</dbReference>